<protein>
    <submittedName>
        <fullName evidence="3">Mannose-1-phosphate guanylyltransferase</fullName>
    </submittedName>
</protein>
<keyword evidence="3" id="KW-0548">Nucleotidyltransferase</keyword>
<feature type="domain" description="MannoseP isomerase/GMP-like beta-helix" evidence="2">
    <location>
        <begin position="316"/>
        <end position="364"/>
    </location>
</feature>
<comment type="caution">
    <text evidence="3">The sequence shown here is derived from an EMBL/GenBank/DDBJ whole genome shotgun (WGS) entry which is preliminary data.</text>
</comment>
<dbReference type="SUPFAM" id="SSF159283">
    <property type="entry name" value="Guanosine diphospho-D-mannose pyrophosphorylase/mannose-6-phosphate isomerase linker domain"/>
    <property type="match status" value="1"/>
</dbReference>
<dbReference type="EMBL" id="JADCSA010000002">
    <property type="protein sequence ID" value="MBE7323449.1"/>
    <property type="molecule type" value="Genomic_DNA"/>
</dbReference>
<dbReference type="Pfam" id="PF00483">
    <property type="entry name" value="NTP_transferase"/>
    <property type="match status" value="1"/>
</dbReference>
<dbReference type="PANTHER" id="PTHR46390:SF1">
    <property type="entry name" value="MANNOSE-1-PHOSPHATE GUANYLYLTRANSFERASE"/>
    <property type="match status" value="1"/>
</dbReference>
<dbReference type="CDD" id="cd02509">
    <property type="entry name" value="GDP-M1P_Guanylyltransferase"/>
    <property type="match status" value="1"/>
</dbReference>
<reference evidence="3 4" key="1">
    <citation type="submission" date="2020-10" db="EMBL/GenBank/DDBJ databases">
        <title>Nocardioides sp. isolated from sludge.</title>
        <authorList>
            <person name="Zhang X."/>
        </authorList>
    </citation>
    <scope>NUCLEOTIDE SEQUENCE [LARGE SCALE GENOMIC DNA]</scope>
    <source>
        <strain evidence="3 4">Y6</strain>
    </source>
</reference>
<evidence type="ECO:0000313" key="4">
    <source>
        <dbReference type="Proteomes" id="UP000756387"/>
    </source>
</evidence>
<dbReference type="InterPro" id="IPR051161">
    <property type="entry name" value="Mannose-6P_isomerase_type2"/>
</dbReference>
<evidence type="ECO:0000259" key="2">
    <source>
        <dbReference type="Pfam" id="PF22640"/>
    </source>
</evidence>
<dbReference type="InterPro" id="IPR054566">
    <property type="entry name" value="ManC/GMP-like_b-helix"/>
</dbReference>
<dbReference type="InterPro" id="IPR005835">
    <property type="entry name" value="NTP_transferase_dom"/>
</dbReference>
<dbReference type="PANTHER" id="PTHR46390">
    <property type="entry name" value="MANNOSE-1-PHOSPHATE GUANYLYLTRANSFERASE"/>
    <property type="match status" value="1"/>
</dbReference>
<proteinExistence type="predicted"/>
<dbReference type="Proteomes" id="UP000756387">
    <property type="component" value="Unassembled WGS sequence"/>
</dbReference>
<gene>
    <name evidence="3" type="ORF">IEQ44_02125</name>
</gene>
<dbReference type="InterPro" id="IPR049577">
    <property type="entry name" value="GMPP_N"/>
</dbReference>
<dbReference type="RefSeq" id="WP_193636792.1">
    <property type="nucleotide sequence ID" value="NZ_JADCSA010000002.1"/>
</dbReference>
<accession>A0ABR9RPE8</accession>
<dbReference type="Gene3D" id="3.90.550.10">
    <property type="entry name" value="Spore Coat Polysaccharide Biosynthesis Protein SpsA, Chain A"/>
    <property type="match status" value="1"/>
</dbReference>
<feature type="domain" description="Nucleotidyl transferase" evidence="1">
    <location>
        <begin position="21"/>
        <end position="295"/>
    </location>
</feature>
<evidence type="ECO:0000313" key="3">
    <source>
        <dbReference type="EMBL" id="MBE7323449.1"/>
    </source>
</evidence>
<dbReference type="InterPro" id="IPR029044">
    <property type="entry name" value="Nucleotide-diphossugar_trans"/>
</dbReference>
<dbReference type="SUPFAM" id="SSF53448">
    <property type="entry name" value="Nucleotide-diphospho-sugar transferases"/>
    <property type="match status" value="1"/>
</dbReference>
<dbReference type="GO" id="GO:0016779">
    <property type="term" value="F:nucleotidyltransferase activity"/>
    <property type="evidence" value="ECO:0007669"/>
    <property type="project" value="UniProtKB-KW"/>
</dbReference>
<keyword evidence="3" id="KW-0808">Transferase</keyword>
<evidence type="ECO:0000259" key="1">
    <source>
        <dbReference type="Pfam" id="PF00483"/>
    </source>
</evidence>
<name>A0ABR9RPE8_9ACTN</name>
<sequence length="373" mass="38599">MPATSAETPPAADLGIDHFWAVVPAGGAGTRLWPLSRSGAPKFLLDLTGQGRTLLQATVDRLTPLVGPRCLVVTGAVHADAVRAQLPEVASEQVVAEPSPRDSMAAIGLAAAMLERVDPEAVMGSFAADHVIGDRAAFAAVVEDAVAAAREGWLVTIGIEPNAPATGFGYIRAEATLPGLTALRVEEFVEKPSREVAETYLATGAYRWNAGMFVVRPGVLLDLLAEGDADFAAALRELAAQPERIEEVWPTLPKIAIDHAVAEPAAAAGRVACVPGGFAWDDVGDFASLGDLLDQLAADGATLRVLGDAASVRTHDASGLVVPAGGRTVAVVGLDDVVVVDTPDALLVTTRNRAQDVKTIVAALKEDGHDAIT</sequence>
<organism evidence="3 4">
    <name type="scientific">Nocardioides malaquae</name>
    <dbReference type="NCBI Taxonomy" id="2773426"/>
    <lineage>
        <taxon>Bacteria</taxon>
        <taxon>Bacillati</taxon>
        <taxon>Actinomycetota</taxon>
        <taxon>Actinomycetes</taxon>
        <taxon>Propionibacteriales</taxon>
        <taxon>Nocardioidaceae</taxon>
        <taxon>Nocardioides</taxon>
    </lineage>
</organism>
<dbReference type="Pfam" id="PF22640">
    <property type="entry name" value="ManC_GMP_beta-helix"/>
    <property type="match status" value="1"/>
</dbReference>
<keyword evidence="4" id="KW-1185">Reference proteome</keyword>